<keyword evidence="2 6" id="KW-0812">Transmembrane</keyword>
<dbReference type="Gene3D" id="1.50.10.150">
    <property type="entry name" value="Voltage-dependent anion channel"/>
    <property type="match status" value="1"/>
</dbReference>
<feature type="transmembrane region" description="Helical" evidence="6">
    <location>
        <begin position="185"/>
        <end position="204"/>
    </location>
</feature>
<dbReference type="Pfam" id="PF22752">
    <property type="entry name" value="DUF488-N3i"/>
    <property type="match status" value="1"/>
</dbReference>
<dbReference type="PANTHER" id="PTHR36849">
    <property type="entry name" value="CYTOPLASMIC PROTEIN-RELATED"/>
    <property type="match status" value="1"/>
</dbReference>
<dbReference type="EMBL" id="JBEOZM010000033">
    <property type="protein sequence ID" value="MER6273618.1"/>
    <property type="molecule type" value="Genomic_DNA"/>
</dbReference>
<dbReference type="InterPro" id="IPR038665">
    <property type="entry name" value="Voltage-dep_anion_channel_sf"/>
</dbReference>
<evidence type="ECO:0000256" key="6">
    <source>
        <dbReference type="SAM" id="Phobius"/>
    </source>
</evidence>
<evidence type="ECO:0000256" key="4">
    <source>
        <dbReference type="ARBA" id="ARBA00023136"/>
    </source>
</evidence>
<protein>
    <submittedName>
        <fullName evidence="7">DUF488 family protein</fullName>
    </submittedName>
</protein>
<evidence type="ECO:0000256" key="2">
    <source>
        <dbReference type="ARBA" id="ARBA00022692"/>
    </source>
</evidence>
<keyword evidence="8" id="KW-1185">Reference proteome</keyword>
<evidence type="ECO:0000256" key="5">
    <source>
        <dbReference type="SAM" id="MobiDB-lite"/>
    </source>
</evidence>
<evidence type="ECO:0000256" key="3">
    <source>
        <dbReference type="ARBA" id="ARBA00022989"/>
    </source>
</evidence>
<dbReference type="Pfam" id="PF03595">
    <property type="entry name" value="SLAC1"/>
    <property type="match status" value="1"/>
</dbReference>
<name>A0ABV1TVJ3_9ACTN</name>
<comment type="caution">
    <text evidence="7">The sequence shown here is derived from an EMBL/GenBank/DDBJ whole genome shotgun (WGS) entry which is preliminary data.</text>
</comment>
<reference evidence="7 8" key="1">
    <citation type="submission" date="2024-06" db="EMBL/GenBank/DDBJ databases">
        <title>The Natural Products Discovery Center: Release of the First 8490 Sequenced Strains for Exploring Actinobacteria Biosynthetic Diversity.</title>
        <authorList>
            <person name="Kalkreuter E."/>
            <person name="Kautsar S.A."/>
            <person name="Yang D."/>
            <person name="Bader C.D."/>
            <person name="Teijaro C.N."/>
            <person name="Fluegel L."/>
            <person name="Davis C.M."/>
            <person name="Simpson J.R."/>
            <person name="Lauterbach L."/>
            <person name="Steele A.D."/>
            <person name="Gui C."/>
            <person name="Meng S."/>
            <person name="Li G."/>
            <person name="Viehrig K."/>
            <person name="Ye F."/>
            <person name="Su P."/>
            <person name="Kiefer A.F."/>
            <person name="Nichols A."/>
            <person name="Cepeda A.J."/>
            <person name="Yan W."/>
            <person name="Fan B."/>
            <person name="Jiang Y."/>
            <person name="Adhikari A."/>
            <person name="Zheng C.-J."/>
            <person name="Schuster L."/>
            <person name="Cowan T.M."/>
            <person name="Smanski M.J."/>
            <person name="Chevrette M.G."/>
            <person name="De Carvalho L.P.S."/>
            <person name="Shen B."/>
        </authorList>
    </citation>
    <scope>NUCLEOTIDE SEQUENCE [LARGE SCALE GENOMIC DNA]</scope>
    <source>
        <strain evidence="7 8">NPDC001694</strain>
    </source>
</reference>
<feature type="compositionally biased region" description="Low complexity" evidence="5">
    <location>
        <begin position="129"/>
        <end position="140"/>
    </location>
</feature>
<organism evidence="7 8">
    <name type="scientific">Streptomyces sp. 900105755</name>
    <dbReference type="NCBI Taxonomy" id="3154389"/>
    <lineage>
        <taxon>Bacteria</taxon>
        <taxon>Bacillati</taxon>
        <taxon>Actinomycetota</taxon>
        <taxon>Actinomycetes</taxon>
        <taxon>Kitasatosporales</taxon>
        <taxon>Streptomycetaceae</taxon>
        <taxon>Streptomyces</taxon>
    </lineage>
</organism>
<dbReference type="RefSeq" id="WP_351961876.1">
    <property type="nucleotide sequence ID" value="NZ_JBEOZM010000033.1"/>
</dbReference>
<evidence type="ECO:0000313" key="7">
    <source>
        <dbReference type="EMBL" id="MER6273618.1"/>
    </source>
</evidence>
<sequence>MARITCRRVHEQPPDVDREVGERVLVDRVWPEGMRRQVAPFDEWLREVAPSVELQRWYGHNPRQFGEFRRRCRTELGDQRHRYAAARLRDLAEHHRLTLLTATRDVNHSHTSVLAEWLAEPGPPDEPRQAATPARPGRTAPGPPPPGHRAALSEAVAGLNPGALACVMGTGIVSTALYVNGAGTFSAVLLWVALAGFALLVPAYGWRLPRRRERFVADLLGPRAFAFLTLAISANVLAAHFVPDGHTAVAGAFQGVRDAGVGGAGLRRPARAL</sequence>
<accession>A0ABV1TVJ3</accession>
<evidence type="ECO:0000256" key="1">
    <source>
        <dbReference type="ARBA" id="ARBA00004141"/>
    </source>
</evidence>
<gene>
    <name evidence="7" type="ORF">ABT211_41130</name>
</gene>
<keyword evidence="4 6" id="KW-0472">Membrane</keyword>
<dbReference type="InterPro" id="IPR052552">
    <property type="entry name" value="YeaO-like"/>
</dbReference>
<feature type="transmembrane region" description="Helical" evidence="6">
    <location>
        <begin position="224"/>
        <end position="242"/>
    </location>
</feature>
<evidence type="ECO:0000313" key="8">
    <source>
        <dbReference type="Proteomes" id="UP001490365"/>
    </source>
</evidence>
<dbReference type="InterPro" id="IPR004695">
    <property type="entry name" value="SLAC1/Mae1/Ssu1/TehA"/>
</dbReference>
<dbReference type="PANTHER" id="PTHR36849:SF1">
    <property type="entry name" value="CYTOPLASMIC PROTEIN"/>
    <property type="match status" value="1"/>
</dbReference>
<comment type="subcellular location">
    <subcellularLocation>
        <location evidence="1">Membrane</location>
        <topology evidence="1">Multi-pass membrane protein</topology>
    </subcellularLocation>
</comment>
<feature type="transmembrane region" description="Helical" evidence="6">
    <location>
        <begin position="159"/>
        <end position="179"/>
    </location>
</feature>
<keyword evidence="3 6" id="KW-1133">Transmembrane helix</keyword>
<dbReference type="Proteomes" id="UP001490365">
    <property type="component" value="Unassembled WGS sequence"/>
</dbReference>
<proteinExistence type="predicted"/>
<feature type="region of interest" description="Disordered" evidence="5">
    <location>
        <begin position="118"/>
        <end position="149"/>
    </location>
</feature>